<reference evidence="9" key="1">
    <citation type="journal article" date="2018" name="Nat. Microbiol.">
        <title>Leveraging single-cell genomics to expand the fungal tree of life.</title>
        <authorList>
            <person name="Ahrendt S.R."/>
            <person name="Quandt C.A."/>
            <person name="Ciobanu D."/>
            <person name="Clum A."/>
            <person name="Salamov A."/>
            <person name="Andreopoulos B."/>
            <person name="Cheng J.F."/>
            <person name="Woyke T."/>
            <person name="Pelin A."/>
            <person name="Henrissat B."/>
            <person name="Reynolds N.K."/>
            <person name="Benny G.L."/>
            <person name="Smith M.E."/>
            <person name="James T.Y."/>
            <person name="Grigoriev I.V."/>
        </authorList>
    </citation>
    <scope>NUCLEOTIDE SEQUENCE [LARGE SCALE GENOMIC DNA]</scope>
</reference>
<proteinExistence type="predicted"/>
<protein>
    <recommendedName>
        <fullName evidence="7">Fork-head domain-containing protein</fullName>
    </recommendedName>
</protein>
<dbReference type="GO" id="GO:0000978">
    <property type="term" value="F:RNA polymerase II cis-regulatory region sequence-specific DNA binding"/>
    <property type="evidence" value="ECO:0007669"/>
    <property type="project" value="TreeGrafter"/>
</dbReference>
<evidence type="ECO:0000256" key="1">
    <source>
        <dbReference type="ARBA" id="ARBA00023015"/>
    </source>
</evidence>
<dbReference type="SMART" id="SM00339">
    <property type="entry name" value="FH"/>
    <property type="match status" value="1"/>
</dbReference>
<evidence type="ECO:0000313" key="9">
    <source>
        <dbReference type="Proteomes" id="UP000269721"/>
    </source>
</evidence>
<dbReference type="InterPro" id="IPR036388">
    <property type="entry name" value="WH-like_DNA-bd_sf"/>
</dbReference>
<name>A0A4P9WFF0_9FUNG</name>
<keyword evidence="1" id="KW-0805">Transcription regulation</keyword>
<organism evidence="8 9">
    <name type="scientific">Blyttiomyces helicus</name>
    <dbReference type="NCBI Taxonomy" id="388810"/>
    <lineage>
        <taxon>Eukaryota</taxon>
        <taxon>Fungi</taxon>
        <taxon>Fungi incertae sedis</taxon>
        <taxon>Chytridiomycota</taxon>
        <taxon>Chytridiomycota incertae sedis</taxon>
        <taxon>Chytridiomycetes</taxon>
        <taxon>Chytridiomycetes incertae sedis</taxon>
        <taxon>Blyttiomyces</taxon>
    </lineage>
</organism>
<evidence type="ECO:0000256" key="6">
    <source>
        <dbReference type="SAM" id="MobiDB-lite"/>
    </source>
</evidence>
<dbReference type="Pfam" id="PF00250">
    <property type="entry name" value="Forkhead"/>
    <property type="match status" value="1"/>
</dbReference>
<feature type="region of interest" description="Disordered" evidence="6">
    <location>
        <begin position="1"/>
        <end position="34"/>
    </location>
</feature>
<feature type="compositionally biased region" description="Acidic residues" evidence="6">
    <location>
        <begin position="164"/>
        <end position="218"/>
    </location>
</feature>
<keyword evidence="2 5" id="KW-0238">DNA-binding</keyword>
<evidence type="ECO:0000256" key="5">
    <source>
        <dbReference type="PROSITE-ProRule" id="PRU00089"/>
    </source>
</evidence>
<evidence type="ECO:0000313" key="8">
    <source>
        <dbReference type="EMBL" id="RKO90575.1"/>
    </source>
</evidence>
<dbReference type="OrthoDB" id="5954824at2759"/>
<feature type="DNA-binding region" description="Fork-head" evidence="5">
    <location>
        <begin position="36"/>
        <end position="122"/>
    </location>
</feature>
<keyword evidence="4 5" id="KW-0539">Nucleus</keyword>
<gene>
    <name evidence="8" type="ORF">BDK51DRAFT_46786</name>
</gene>
<evidence type="ECO:0000256" key="3">
    <source>
        <dbReference type="ARBA" id="ARBA00023163"/>
    </source>
</evidence>
<dbReference type="PANTHER" id="PTHR46078">
    <property type="entry name" value="FORKHEAD BOX PROTEIN J2 FAMILY MEMBER"/>
    <property type="match status" value="1"/>
</dbReference>
<feature type="domain" description="Fork-head" evidence="7">
    <location>
        <begin position="36"/>
        <end position="122"/>
    </location>
</feature>
<dbReference type="GO" id="GO:0005634">
    <property type="term" value="C:nucleus"/>
    <property type="evidence" value="ECO:0007669"/>
    <property type="project" value="UniProtKB-SubCell"/>
</dbReference>
<dbReference type="SUPFAM" id="SSF46785">
    <property type="entry name" value="Winged helix' DNA-binding domain"/>
    <property type="match status" value="1"/>
</dbReference>
<dbReference type="Gene3D" id="1.10.10.10">
    <property type="entry name" value="Winged helix-like DNA-binding domain superfamily/Winged helix DNA-binding domain"/>
    <property type="match status" value="1"/>
</dbReference>
<feature type="region of interest" description="Disordered" evidence="6">
    <location>
        <begin position="152"/>
        <end position="238"/>
    </location>
</feature>
<comment type="subcellular location">
    <subcellularLocation>
        <location evidence="5">Nucleus</location>
    </subcellularLocation>
</comment>
<dbReference type="PANTHER" id="PTHR46078:SF2">
    <property type="entry name" value="FORK-HEAD DOMAIN-CONTAINING PROTEIN"/>
    <property type="match status" value="1"/>
</dbReference>
<dbReference type="InterPro" id="IPR001766">
    <property type="entry name" value="Fork_head_dom"/>
</dbReference>
<evidence type="ECO:0000256" key="4">
    <source>
        <dbReference type="ARBA" id="ARBA00023242"/>
    </source>
</evidence>
<evidence type="ECO:0000256" key="2">
    <source>
        <dbReference type="ARBA" id="ARBA00023125"/>
    </source>
</evidence>
<dbReference type="EMBL" id="KZ995483">
    <property type="protein sequence ID" value="RKO90575.1"/>
    <property type="molecule type" value="Genomic_DNA"/>
</dbReference>
<evidence type="ECO:0000259" key="7">
    <source>
        <dbReference type="PROSITE" id="PS50039"/>
    </source>
</evidence>
<feature type="compositionally biased region" description="Low complexity" evidence="6">
    <location>
        <begin position="15"/>
        <end position="27"/>
    </location>
</feature>
<dbReference type="CDD" id="cd00059">
    <property type="entry name" value="FH_FOX"/>
    <property type="match status" value="1"/>
</dbReference>
<dbReference type="AlphaFoldDB" id="A0A4P9WFF0"/>
<dbReference type="InterPro" id="IPR045912">
    <property type="entry name" value="FOXJ2/3-like"/>
</dbReference>
<keyword evidence="3" id="KW-0804">Transcription</keyword>
<feature type="compositionally biased region" description="Basic residues" evidence="6">
    <location>
        <begin position="1"/>
        <end position="10"/>
    </location>
</feature>
<dbReference type="PROSITE" id="PS50039">
    <property type="entry name" value="FORK_HEAD_3"/>
    <property type="match status" value="1"/>
</dbReference>
<sequence>MPRASKSRSKRVGEPATTKKPTVATPLPALPPGVSRPAKSYEELIIEAMATSRSKLMFLRDIYEEVLTGLNSPIQIMRKYEYFRLTDKTGWRNLVRHNLSRRKTFVKLPRPVDFPGPGNFWTSNRLLDEPTIEYLRSSAYLSDAAETFQTFDPDARVGRGATVEVEDDEDVEDNDDDSGDDDEEDDDEGGYDEEEYDAGEYDAEDEDGEDDYADEEEQDAFRWPTRPASPTPRWTDTTAPQETDWISTLAQPGSANLRSGHSIFGRDDDAGGEYAAGPAGMDGGRWMPRVKADPDDVLPPLEPADDRGWDLIVTYSSAKREFEGDFGGGAGKGEDVSGWGMLDEGRSGLPPFMYGFDAGVESESLFWESGTSGLILSSLSFCPRLAGRHR</sequence>
<dbReference type="InterPro" id="IPR036390">
    <property type="entry name" value="WH_DNA-bd_sf"/>
</dbReference>
<dbReference type="Proteomes" id="UP000269721">
    <property type="component" value="Unassembled WGS sequence"/>
</dbReference>
<accession>A0A4P9WFF0</accession>
<keyword evidence="9" id="KW-1185">Reference proteome</keyword>
<dbReference type="GO" id="GO:0000981">
    <property type="term" value="F:DNA-binding transcription factor activity, RNA polymerase II-specific"/>
    <property type="evidence" value="ECO:0007669"/>
    <property type="project" value="TreeGrafter"/>
</dbReference>